<accession>I2FU53</accession>
<dbReference type="EMBL" id="CAGI01000155">
    <property type="protein sequence ID" value="CCF50446.1"/>
    <property type="molecule type" value="Genomic_DNA"/>
</dbReference>
<reference evidence="2 3" key="1">
    <citation type="journal article" date="2012" name="Plant Cell">
        <title>Genome comparison of barley and maize smut fungi reveals targeted loss of RNA silencing components and species-specific presence of transposable elements.</title>
        <authorList>
            <person name="Laurie J.D."/>
            <person name="Ali S."/>
            <person name="Linning R."/>
            <person name="Mannhaupt G."/>
            <person name="Wong P."/>
            <person name="Gueldener U."/>
            <person name="Muensterkoetter M."/>
            <person name="Moore R."/>
            <person name="Kahmann R."/>
            <person name="Bakkeren G."/>
            <person name="Schirawski J."/>
        </authorList>
    </citation>
    <scope>NUCLEOTIDE SEQUENCE [LARGE SCALE GENOMIC DNA]</scope>
    <source>
        <strain evidence="3">Uh4875-4</strain>
    </source>
</reference>
<sequence>MATQQQQKQQDGTRTRGRPPGSKTRRTQEPTWAPKPGKKRKQNATGSISQGSSGKGAGKERGNAETKSFTTRILPGYHKHLPPAAQDLVEQALFGSDLADAPADDPRWTQLYRDLHSLIDPSPTSKFASETEATATTGIVDDVINQPQEEEVEEEVEDEYEWAPASPSSPPPARDLGFEKRDEAQATHVRSTLASTALSAAVHARVSCELTNNKGSLAKDLGADSWDPNSLAALSMLVEEIAKSQAKFTAQRTMFAKSRRNQALAAKRLQHKRKATADEEEERRDAS</sequence>
<protein>
    <submittedName>
        <fullName evidence="2">Uncharacterized protein</fullName>
    </submittedName>
</protein>
<name>I2FU53_USTHO</name>
<evidence type="ECO:0000313" key="2">
    <source>
        <dbReference type="EMBL" id="CCF50446.1"/>
    </source>
</evidence>
<proteinExistence type="predicted"/>
<dbReference type="Proteomes" id="UP000006174">
    <property type="component" value="Unassembled WGS sequence"/>
</dbReference>
<feature type="compositionally biased region" description="Acidic residues" evidence="1">
    <location>
        <begin position="148"/>
        <end position="161"/>
    </location>
</feature>
<feature type="compositionally biased region" description="Low complexity" evidence="1">
    <location>
        <begin position="1"/>
        <end position="10"/>
    </location>
</feature>
<evidence type="ECO:0000256" key="1">
    <source>
        <dbReference type="SAM" id="MobiDB-lite"/>
    </source>
</evidence>
<comment type="caution">
    <text evidence="2">The sequence shown here is derived from an EMBL/GenBank/DDBJ whole genome shotgun (WGS) entry which is preliminary data.</text>
</comment>
<feature type="region of interest" description="Disordered" evidence="1">
    <location>
        <begin position="131"/>
        <end position="189"/>
    </location>
</feature>
<feature type="region of interest" description="Disordered" evidence="1">
    <location>
        <begin position="259"/>
        <end position="287"/>
    </location>
</feature>
<feature type="compositionally biased region" description="Basic and acidic residues" evidence="1">
    <location>
        <begin position="176"/>
        <end position="185"/>
    </location>
</feature>
<feature type="compositionally biased region" description="Acidic residues" evidence="1">
    <location>
        <begin position="278"/>
        <end position="287"/>
    </location>
</feature>
<dbReference type="AlphaFoldDB" id="I2FU53"/>
<evidence type="ECO:0000313" key="3">
    <source>
        <dbReference type="Proteomes" id="UP000006174"/>
    </source>
</evidence>
<dbReference type="HOGENOM" id="CLU_084563_0_0_1"/>
<feature type="compositionally biased region" description="Polar residues" evidence="1">
    <location>
        <begin position="43"/>
        <end position="52"/>
    </location>
</feature>
<organism evidence="2 3">
    <name type="scientific">Ustilago hordei</name>
    <name type="common">Barley covered smut fungus</name>
    <dbReference type="NCBI Taxonomy" id="120017"/>
    <lineage>
        <taxon>Eukaryota</taxon>
        <taxon>Fungi</taxon>
        <taxon>Dikarya</taxon>
        <taxon>Basidiomycota</taxon>
        <taxon>Ustilaginomycotina</taxon>
        <taxon>Ustilaginomycetes</taxon>
        <taxon>Ustilaginales</taxon>
        <taxon>Ustilaginaceae</taxon>
        <taxon>Ustilago</taxon>
    </lineage>
</organism>
<gene>
    <name evidence="2" type="ORF">UHOR_05603</name>
</gene>
<dbReference type="OrthoDB" id="2556136at2759"/>
<feature type="region of interest" description="Disordered" evidence="1">
    <location>
        <begin position="1"/>
        <end position="71"/>
    </location>
</feature>
<keyword evidence="3" id="KW-1185">Reference proteome</keyword>